<dbReference type="InterPro" id="IPR018485">
    <property type="entry name" value="FGGY_C"/>
</dbReference>
<evidence type="ECO:0000256" key="1">
    <source>
        <dbReference type="ARBA" id="ARBA00022679"/>
    </source>
</evidence>
<feature type="domain" description="Carbohydrate kinase FGGY C-terminal" evidence="3">
    <location>
        <begin position="79"/>
        <end position="128"/>
    </location>
</feature>
<protein>
    <submittedName>
        <fullName evidence="4">FGGY carbohydrate kinase domain containing</fullName>
    </submittedName>
</protein>
<evidence type="ECO:0000313" key="5">
    <source>
        <dbReference type="Proteomes" id="UP000694700"/>
    </source>
</evidence>
<dbReference type="AlphaFoldDB" id="A0A8C1TZD1"/>
<dbReference type="PANTHER" id="PTHR43435">
    <property type="entry name" value="RIBULOKINASE"/>
    <property type="match status" value="1"/>
</dbReference>
<dbReference type="GO" id="GO:0019321">
    <property type="term" value="P:pentose metabolic process"/>
    <property type="evidence" value="ECO:0007669"/>
    <property type="project" value="TreeGrafter"/>
</dbReference>
<dbReference type="PANTHER" id="PTHR43435:SF4">
    <property type="entry name" value="FGGY CARBOHYDRATE KINASE DOMAIN-CONTAINING PROTEIN"/>
    <property type="match status" value="1"/>
</dbReference>
<dbReference type="InterPro" id="IPR043129">
    <property type="entry name" value="ATPase_NBD"/>
</dbReference>
<dbReference type="Gene3D" id="3.30.420.40">
    <property type="match status" value="1"/>
</dbReference>
<sequence>MGGTTRSGAYSKIGQQTCCPGTPVGRGLTAAAAADLGLIQGTAVGASLIDAHAGGLGVMGADVGGHQLPCEHQPVSSRMALICGTSSCHMAVSTQPLFVPGVWGPYLSAMLPELWLNEGGQSATGRLVRAERFRIMNQNQHHYETHHQTANELHVQ</sequence>
<dbReference type="Proteomes" id="UP000694700">
    <property type="component" value="Unplaced"/>
</dbReference>
<evidence type="ECO:0000256" key="2">
    <source>
        <dbReference type="ARBA" id="ARBA00022777"/>
    </source>
</evidence>
<accession>A0A8C1TZD1</accession>
<evidence type="ECO:0000259" key="3">
    <source>
        <dbReference type="Pfam" id="PF02782"/>
    </source>
</evidence>
<keyword evidence="2" id="KW-0418">Kinase</keyword>
<dbReference type="GO" id="GO:0005737">
    <property type="term" value="C:cytoplasm"/>
    <property type="evidence" value="ECO:0007669"/>
    <property type="project" value="TreeGrafter"/>
</dbReference>
<proteinExistence type="predicted"/>
<keyword evidence="1" id="KW-0808">Transferase</keyword>
<organism evidence="4 5">
    <name type="scientific">Cyprinus carpio</name>
    <name type="common">Common carp</name>
    <dbReference type="NCBI Taxonomy" id="7962"/>
    <lineage>
        <taxon>Eukaryota</taxon>
        <taxon>Metazoa</taxon>
        <taxon>Chordata</taxon>
        <taxon>Craniata</taxon>
        <taxon>Vertebrata</taxon>
        <taxon>Euteleostomi</taxon>
        <taxon>Actinopterygii</taxon>
        <taxon>Neopterygii</taxon>
        <taxon>Teleostei</taxon>
        <taxon>Ostariophysi</taxon>
        <taxon>Cypriniformes</taxon>
        <taxon>Cyprinidae</taxon>
        <taxon>Cyprininae</taxon>
        <taxon>Cyprinus</taxon>
    </lineage>
</organism>
<dbReference type="GO" id="GO:0019150">
    <property type="term" value="F:D-ribulokinase activity"/>
    <property type="evidence" value="ECO:0007669"/>
    <property type="project" value="TreeGrafter"/>
</dbReference>
<dbReference type="Ensembl" id="ENSCCRT00015031058.1">
    <property type="protein sequence ID" value="ENSCCRP00015030008.1"/>
    <property type="gene ID" value="ENSCCRG00015012626.1"/>
</dbReference>
<dbReference type="Pfam" id="PF02782">
    <property type="entry name" value="FGGY_C"/>
    <property type="match status" value="1"/>
</dbReference>
<name>A0A8C1TZD1_CYPCA</name>
<evidence type="ECO:0000313" key="4">
    <source>
        <dbReference type="Ensembl" id="ENSCCRP00015030008.1"/>
    </source>
</evidence>
<reference evidence="4" key="1">
    <citation type="submission" date="2025-08" db="UniProtKB">
        <authorList>
            <consortium name="Ensembl"/>
        </authorList>
    </citation>
    <scope>IDENTIFICATION</scope>
</reference>
<dbReference type="SUPFAM" id="SSF53067">
    <property type="entry name" value="Actin-like ATPase domain"/>
    <property type="match status" value="1"/>
</dbReference>